<organism evidence="1 2">
    <name type="scientific">Sphagnurus paluster</name>
    <dbReference type="NCBI Taxonomy" id="117069"/>
    <lineage>
        <taxon>Eukaryota</taxon>
        <taxon>Fungi</taxon>
        <taxon>Dikarya</taxon>
        <taxon>Basidiomycota</taxon>
        <taxon>Agaricomycotina</taxon>
        <taxon>Agaricomycetes</taxon>
        <taxon>Agaricomycetidae</taxon>
        <taxon>Agaricales</taxon>
        <taxon>Tricholomatineae</taxon>
        <taxon>Lyophyllaceae</taxon>
        <taxon>Sphagnurus</taxon>
    </lineage>
</organism>
<dbReference type="Proteomes" id="UP000717328">
    <property type="component" value="Unassembled WGS sequence"/>
</dbReference>
<evidence type="ECO:0000313" key="1">
    <source>
        <dbReference type="EMBL" id="KAG5651127.1"/>
    </source>
</evidence>
<evidence type="ECO:0000313" key="2">
    <source>
        <dbReference type="Proteomes" id="UP000717328"/>
    </source>
</evidence>
<proteinExistence type="predicted"/>
<comment type="caution">
    <text evidence="1">The sequence shown here is derived from an EMBL/GenBank/DDBJ whole genome shotgun (WGS) entry which is preliminary data.</text>
</comment>
<dbReference type="EMBL" id="JABCKI010000293">
    <property type="protein sequence ID" value="KAG5651127.1"/>
    <property type="molecule type" value="Genomic_DNA"/>
</dbReference>
<reference evidence="1" key="1">
    <citation type="submission" date="2021-02" db="EMBL/GenBank/DDBJ databases">
        <authorList>
            <person name="Nieuwenhuis M."/>
            <person name="Van De Peppel L.J.J."/>
        </authorList>
    </citation>
    <scope>NUCLEOTIDE SEQUENCE</scope>
    <source>
        <strain evidence="1">D49</strain>
    </source>
</reference>
<keyword evidence="2" id="KW-1185">Reference proteome</keyword>
<dbReference type="AlphaFoldDB" id="A0A9P7GQ77"/>
<sequence>MDPRGPLGPSPAPLNQIPIQRATLTATEPKCSPNNTKMVHPRQMKILTVQDPPKLLNLHALADRDAHQIPNPAEVLACAWSN</sequence>
<name>A0A9P7GQ77_9AGAR</name>
<reference evidence="1" key="2">
    <citation type="submission" date="2021-10" db="EMBL/GenBank/DDBJ databases">
        <title>Phylogenomics reveals ancestral predisposition of the termite-cultivated fungus Termitomyces towards a domesticated lifestyle.</title>
        <authorList>
            <person name="Auxier B."/>
            <person name="Grum-Grzhimaylo A."/>
            <person name="Cardenas M.E."/>
            <person name="Lodge J.D."/>
            <person name="Laessoe T."/>
            <person name="Pedersen O."/>
            <person name="Smith M.E."/>
            <person name="Kuyper T.W."/>
            <person name="Franco-Molano E.A."/>
            <person name="Baroni T.J."/>
            <person name="Aanen D.K."/>
        </authorList>
    </citation>
    <scope>NUCLEOTIDE SEQUENCE</scope>
    <source>
        <strain evidence="1">D49</strain>
    </source>
</reference>
<gene>
    <name evidence="1" type="ORF">H0H81_009759</name>
</gene>
<protein>
    <submittedName>
        <fullName evidence="1">Uncharacterized protein</fullName>
    </submittedName>
</protein>
<accession>A0A9P7GQ77</accession>